<dbReference type="OrthoDB" id="5493667at2"/>
<dbReference type="Gene3D" id="1.20.144.10">
    <property type="entry name" value="Phosphatidic acid phosphatase type 2/haloperoxidase"/>
    <property type="match status" value="1"/>
</dbReference>
<sequence>MSPQPACPVADRAPPPRRRRRPGRARRRGAAAIAAPLALALALTARAGEAGEAGEPAAGDRITYNLPLDLGITIAAGTLWLGTQLGQEVLAADRCGWCDRDGDGSDALNGLDGAARSLRWADPTAANTASDVLGYVVSPASALGLNALAAGLDDRLDEAWINSLLIAEATFVASMTTQLVKFAVARERPFVHYRSDEVTKPSDNNVSFFSAHTNFSFAIAVSSGMVASLRGYRHAPWVWAGGLPIAAGIGYLRIAADRHYFTDVITGAVVGTLSGVLVPLLFHAAPAKVERARLAPSSVSVSDRVISATWRF</sequence>
<keyword evidence="2" id="KW-0812">Transmembrane</keyword>
<dbReference type="AlphaFoldDB" id="A0A4P2Q0X7"/>
<dbReference type="SUPFAM" id="SSF48317">
    <property type="entry name" value="Acid phosphatase/Vanadium-dependent haloperoxidase"/>
    <property type="match status" value="1"/>
</dbReference>
<proteinExistence type="predicted"/>
<dbReference type="RefSeq" id="WP_129347721.1">
    <property type="nucleotide sequence ID" value="NZ_CP012670.1"/>
</dbReference>
<dbReference type="Pfam" id="PF01569">
    <property type="entry name" value="PAP2"/>
    <property type="match status" value="1"/>
</dbReference>
<dbReference type="InterPro" id="IPR000326">
    <property type="entry name" value="PAP2/HPO"/>
</dbReference>
<gene>
    <name evidence="5" type="ORF">SOCEGT47_030820</name>
</gene>
<evidence type="ECO:0000256" key="3">
    <source>
        <dbReference type="SAM" id="SignalP"/>
    </source>
</evidence>
<evidence type="ECO:0000259" key="4">
    <source>
        <dbReference type="SMART" id="SM00014"/>
    </source>
</evidence>
<keyword evidence="3" id="KW-0732">Signal</keyword>
<accession>A0A4P2Q0X7</accession>
<feature type="chain" id="PRO_5020785528" evidence="3">
    <location>
        <begin position="48"/>
        <end position="312"/>
    </location>
</feature>
<evidence type="ECO:0000313" key="5">
    <source>
        <dbReference type="EMBL" id="AUX22578.1"/>
    </source>
</evidence>
<feature type="compositionally biased region" description="Basic residues" evidence="1">
    <location>
        <begin position="15"/>
        <end position="28"/>
    </location>
</feature>
<evidence type="ECO:0000313" key="6">
    <source>
        <dbReference type="Proteomes" id="UP000295781"/>
    </source>
</evidence>
<feature type="transmembrane region" description="Helical" evidence="2">
    <location>
        <begin position="236"/>
        <end position="254"/>
    </location>
</feature>
<name>A0A4P2Q0X7_SORCE</name>
<organism evidence="5 6">
    <name type="scientific">Sorangium cellulosum</name>
    <name type="common">Polyangium cellulosum</name>
    <dbReference type="NCBI Taxonomy" id="56"/>
    <lineage>
        <taxon>Bacteria</taxon>
        <taxon>Pseudomonadati</taxon>
        <taxon>Myxococcota</taxon>
        <taxon>Polyangia</taxon>
        <taxon>Polyangiales</taxon>
        <taxon>Polyangiaceae</taxon>
        <taxon>Sorangium</taxon>
    </lineage>
</organism>
<dbReference type="SMART" id="SM00014">
    <property type="entry name" value="acidPPc"/>
    <property type="match status" value="1"/>
</dbReference>
<dbReference type="Proteomes" id="UP000295781">
    <property type="component" value="Chromosome"/>
</dbReference>
<feature type="signal peptide" evidence="3">
    <location>
        <begin position="1"/>
        <end position="47"/>
    </location>
</feature>
<dbReference type="InterPro" id="IPR036938">
    <property type="entry name" value="PAP2/HPO_sf"/>
</dbReference>
<reference evidence="5 6" key="1">
    <citation type="submission" date="2015-09" db="EMBL/GenBank/DDBJ databases">
        <title>Sorangium comparison.</title>
        <authorList>
            <person name="Zaburannyi N."/>
            <person name="Bunk B."/>
            <person name="Overmann J."/>
            <person name="Mueller R."/>
        </authorList>
    </citation>
    <scope>NUCLEOTIDE SEQUENCE [LARGE SCALE GENOMIC DNA]</scope>
    <source>
        <strain evidence="5 6">So ceGT47</strain>
    </source>
</reference>
<feature type="transmembrane region" description="Helical" evidence="2">
    <location>
        <begin position="260"/>
        <end position="282"/>
    </location>
</feature>
<keyword evidence="2" id="KW-0472">Membrane</keyword>
<keyword evidence="2" id="KW-1133">Transmembrane helix</keyword>
<evidence type="ECO:0000256" key="2">
    <source>
        <dbReference type="SAM" id="Phobius"/>
    </source>
</evidence>
<protein>
    <submittedName>
        <fullName evidence="5">Phosphatidic acid phosphatase</fullName>
    </submittedName>
</protein>
<feature type="region of interest" description="Disordered" evidence="1">
    <location>
        <begin position="1"/>
        <end position="28"/>
    </location>
</feature>
<feature type="domain" description="Phosphatidic acid phosphatase type 2/haloperoxidase" evidence="4">
    <location>
        <begin position="163"/>
        <end position="279"/>
    </location>
</feature>
<dbReference type="EMBL" id="CP012670">
    <property type="protein sequence ID" value="AUX22578.1"/>
    <property type="molecule type" value="Genomic_DNA"/>
</dbReference>
<evidence type="ECO:0000256" key="1">
    <source>
        <dbReference type="SAM" id="MobiDB-lite"/>
    </source>
</evidence>